<accession>A0A9P8CWU3</accession>
<evidence type="ECO:0000313" key="3">
    <source>
        <dbReference type="EMBL" id="KAG9322582.1"/>
    </source>
</evidence>
<evidence type="ECO:0000256" key="1">
    <source>
        <dbReference type="SAM" id="MobiDB-lite"/>
    </source>
</evidence>
<evidence type="ECO:0000313" key="4">
    <source>
        <dbReference type="Proteomes" id="UP000717515"/>
    </source>
</evidence>
<reference evidence="3" key="1">
    <citation type="submission" date="2021-07" db="EMBL/GenBank/DDBJ databases">
        <title>Draft genome of Mortierella alpina, strain LL118, isolated from an aspen leaf litter sample.</title>
        <authorList>
            <person name="Yang S."/>
            <person name="Vinatzer B.A."/>
        </authorList>
    </citation>
    <scope>NUCLEOTIDE SEQUENCE</scope>
    <source>
        <strain evidence="3">LL118</strain>
    </source>
</reference>
<dbReference type="PANTHER" id="PTHR15682">
    <property type="entry name" value="UNHEALTHY RIBOSOME BIOGENESIS PROTEIN 2 HOMOLOG"/>
    <property type="match status" value="1"/>
</dbReference>
<dbReference type="SUPFAM" id="SSF48371">
    <property type="entry name" value="ARM repeat"/>
    <property type="match status" value="1"/>
</dbReference>
<name>A0A9P8CWU3_MORAP</name>
<protein>
    <recommendedName>
        <fullName evidence="2">Nucleolar 27S pre-rRNA processing Urb2/Npa2 C-terminal domain-containing protein</fullName>
    </recommendedName>
</protein>
<dbReference type="GO" id="GO:0005730">
    <property type="term" value="C:nucleolus"/>
    <property type="evidence" value="ECO:0007669"/>
    <property type="project" value="TreeGrafter"/>
</dbReference>
<dbReference type="InterPro" id="IPR018849">
    <property type="entry name" value="Urb2/Npa2_C"/>
</dbReference>
<sequence>FSSAALSLPSQEPTTSTNATTIQLLNQILLRSANFYEVPNFRPIFAKKILQGLAESIRALSNTDVEKKLAVTVASFTETHSTPSDSVAPKATFGDALKELVEVTHQQPRRTSTISKSKSKSAAKTATSASVTAEEQGTKLLSLLSIMHLLPLEYFEKFERNIILTTMAVLDAYIQRYLVAGPAGIKCLLLERRISNAIMTWRSDAGVLFNEPVLLLNLLDYPSWNCSTAYGSEDKDGLGQATMETTSAMIDSAIRFYMAQTHDSIQFEAANAHLDALLKVVMVWANESLDSSYALADGGLTDSRIKTVILSSACQSFVHCLGHRQHQKSKSSKKLGSANTEMESARGKVLEMIGELFKNVQIKVEQRIKKVMAVLKAKVLNENLLVEDAQQGMDHFELYKTIVQYSELDQDEGSKDRCLESVPGLFKLAQALARTITHDTKESRELQERVVHLTAILTGYSCEYLPLTPSWKSSTKFADSTMKELLMLLLGVSRQELSEKDVTLLKQSYLSMLGQLSGDLIDSLLHWLLEEAVFSREHGLEELVLVRYLDATFLSTHHTQKRKVRRQVSKLLTQLTRILQMTQSVQVVVGVLNIVAGICSESSFELRSWEIGLALETIVSLMSPATPLLSSPTVLTVALTNQDTSQIFTALYHILINIARFRQEELTTLIPVFTSILQGMVHGFKSLHASIAKRQQGVESLVKSPFMLLSAGSVYPGAVGHESLGVTGSAAGGNMIGDPLPVECAENFSRLLTALGSKGVSSFNSHGGGNSATEESSVSGGGGGGSFTITTDASKAFGKHAPYILMEYFAIQSSVAASISQQSLRSALLPGLYALLNLCSDWEREMMMVGLDNTGKTLLKGLYADYLKYHKYTGR</sequence>
<organism evidence="3 4">
    <name type="scientific">Mortierella alpina</name>
    <name type="common">Oleaginous fungus</name>
    <name type="synonym">Mortierella renispora</name>
    <dbReference type="NCBI Taxonomy" id="64518"/>
    <lineage>
        <taxon>Eukaryota</taxon>
        <taxon>Fungi</taxon>
        <taxon>Fungi incertae sedis</taxon>
        <taxon>Mucoromycota</taxon>
        <taxon>Mortierellomycotina</taxon>
        <taxon>Mortierellomycetes</taxon>
        <taxon>Mortierellales</taxon>
        <taxon>Mortierellaceae</taxon>
        <taxon>Mortierella</taxon>
    </lineage>
</organism>
<dbReference type="PANTHER" id="PTHR15682:SF2">
    <property type="entry name" value="UNHEALTHY RIBOSOME BIOGENESIS PROTEIN 2 HOMOLOG"/>
    <property type="match status" value="1"/>
</dbReference>
<dbReference type="GO" id="GO:0042254">
    <property type="term" value="P:ribosome biogenesis"/>
    <property type="evidence" value="ECO:0007669"/>
    <property type="project" value="TreeGrafter"/>
</dbReference>
<comment type="caution">
    <text evidence="3">The sequence shown here is derived from an EMBL/GenBank/DDBJ whole genome shotgun (WGS) entry which is preliminary data.</text>
</comment>
<feature type="domain" description="Nucleolar 27S pre-rRNA processing Urb2/Npa2 C-terminal" evidence="2">
    <location>
        <begin position="591"/>
        <end position="874"/>
    </location>
</feature>
<feature type="region of interest" description="Disordered" evidence="1">
    <location>
        <begin position="107"/>
        <end position="129"/>
    </location>
</feature>
<dbReference type="AlphaFoldDB" id="A0A9P8CWU3"/>
<dbReference type="Pfam" id="PF10441">
    <property type="entry name" value="Urb2"/>
    <property type="match status" value="1"/>
</dbReference>
<evidence type="ECO:0000259" key="2">
    <source>
        <dbReference type="Pfam" id="PF10441"/>
    </source>
</evidence>
<dbReference type="EMBL" id="JAIFTL010000139">
    <property type="protein sequence ID" value="KAG9322582.1"/>
    <property type="molecule type" value="Genomic_DNA"/>
</dbReference>
<gene>
    <name evidence="3" type="ORF">KVV02_001375</name>
</gene>
<dbReference type="InterPro" id="IPR016024">
    <property type="entry name" value="ARM-type_fold"/>
</dbReference>
<feature type="non-terminal residue" evidence="3">
    <location>
        <position position="875"/>
    </location>
</feature>
<dbReference type="InterPro" id="IPR052609">
    <property type="entry name" value="Ribosome_Biogenesis_Reg"/>
</dbReference>
<proteinExistence type="predicted"/>
<dbReference type="Proteomes" id="UP000717515">
    <property type="component" value="Unassembled WGS sequence"/>
</dbReference>
<feature type="compositionally biased region" description="Low complexity" evidence="1">
    <location>
        <begin position="111"/>
        <end position="129"/>
    </location>
</feature>